<dbReference type="EMBL" id="CP015583">
    <property type="protein sequence ID" value="APT58891.1"/>
    <property type="molecule type" value="Genomic_DNA"/>
</dbReference>
<keyword evidence="1" id="KW-0732">Signal</keyword>
<evidence type="ECO:0000313" key="4">
    <source>
        <dbReference type="Proteomes" id="UP000185494"/>
    </source>
</evidence>
<protein>
    <recommendedName>
        <fullName evidence="6">TonB C-terminal domain-containing protein</fullName>
    </recommendedName>
</protein>
<feature type="chain" id="PRO_5009871195" description="TonB C-terminal domain-containing protein" evidence="1">
    <location>
        <begin position="22"/>
        <end position="127"/>
    </location>
</feature>
<reference evidence="3" key="3">
    <citation type="submission" date="2023-09" db="EMBL/GenBank/DDBJ databases">
        <authorList>
            <person name="Schober I."/>
            <person name="Bunk B."/>
        </authorList>
    </citation>
    <scope>NUCLEOTIDE SEQUENCE</scope>
    <source>
        <strain evidence="3">DSM 103800</strain>
    </source>
</reference>
<dbReference type="KEGG" id="rgi:RGI145_19035"/>
<reference evidence="3 5" key="2">
    <citation type="journal article" date="2019" name="Microb. Pathog.">
        <title>Comparison of VITEK 2, MALDI-TOF MS, 16S rRNA gene sequencing, and whole-genome sequencing for identification of Roseomonas mucosa.</title>
        <authorList>
            <person name="Rudolph W.W."/>
            <person name="Gunzer F."/>
            <person name="Trauth M."/>
            <person name="Bunk B."/>
            <person name="Bigge R."/>
            <person name="Schrottner P."/>
        </authorList>
    </citation>
    <scope>NUCLEOTIDE SEQUENCE [LARGE SCALE GENOMIC DNA]</scope>
    <source>
        <strain evidence="3 5">DSM 103800</strain>
    </source>
</reference>
<evidence type="ECO:0000256" key="1">
    <source>
        <dbReference type="SAM" id="SignalP"/>
    </source>
</evidence>
<proteinExistence type="predicted"/>
<evidence type="ECO:0000313" key="5">
    <source>
        <dbReference type="Proteomes" id="UP001258945"/>
    </source>
</evidence>
<gene>
    <name evidence="2" type="ORF">RGI145_19035</name>
    <name evidence="3" type="ORF">RQ831_13940</name>
</gene>
<reference evidence="2 4" key="1">
    <citation type="submission" date="2016-05" db="EMBL/GenBank/DDBJ databases">
        <title>Complete Genome and Methylome Analysis of Psychrotrophic Bacterial Isolates from Antarctic Lake Untersee.</title>
        <authorList>
            <person name="Fomenkov A."/>
            <person name="Akimov V.N."/>
            <person name="Vasilyeva L.V."/>
            <person name="Andersen D."/>
            <person name="Vincze T."/>
            <person name="Roberts R.J."/>
        </authorList>
    </citation>
    <scope>NUCLEOTIDE SEQUENCE [LARGE SCALE GENOMIC DNA]</scope>
    <source>
        <strain evidence="2 4">U14-5</strain>
    </source>
</reference>
<accession>A0A1L7AJF9</accession>
<sequence>MRRRALALLALLPFLPPAARAQDAPHDSSAQLVGTLIRHIAPCRGDVPVPPDAVLEFEIQVDASGRVLAVRPAYRRPPMRQELRPLYEDLRHALFDPRCGSLPLSRAQILLLNRSILVFYGSALRRS</sequence>
<evidence type="ECO:0000313" key="2">
    <source>
        <dbReference type="EMBL" id="APT58891.1"/>
    </source>
</evidence>
<evidence type="ECO:0000313" key="3">
    <source>
        <dbReference type="EMBL" id="MDT8332158.1"/>
    </source>
</evidence>
<dbReference type="AlphaFoldDB" id="A0A1L7AJF9"/>
<dbReference type="STRING" id="257708.RGI145_19035"/>
<feature type="signal peptide" evidence="1">
    <location>
        <begin position="1"/>
        <end position="21"/>
    </location>
</feature>
<dbReference type="EMBL" id="JAVVDO010000023">
    <property type="protein sequence ID" value="MDT8332158.1"/>
    <property type="molecule type" value="Genomic_DNA"/>
</dbReference>
<dbReference type="RefSeq" id="WP_075799637.1">
    <property type="nucleotide sequence ID" value="NZ_CP015583.1"/>
</dbReference>
<name>A0A1L7AJF9_9PROT</name>
<dbReference type="Proteomes" id="UP000185494">
    <property type="component" value="Chromosome 1"/>
</dbReference>
<evidence type="ECO:0008006" key="6">
    <source>
        <dbReference type="Google" id="ProtNLM"/>
    </source>
</evidence>
<organism evidence="2 4">
    <name type="scientific">Roseomonas gilardii</name>
    <dbReference type="NCBI Taxonomy" id="257708"/>
    <lineage>
        <taxon>Bacteria</taxon>
        <taxon>Pseudomonadati</taxon>
        <taxon>Pseudomonadota</taxon>
        <taxon>Alphaproteobacteria</taxon>
        <taxon>Acetobacterales</taxon>
        <taxon>Roseomonadaceae</taxon>
        <taxon>Roseomonas</taxon>
    </lineage>
</organism>
<keyword evidence="5" id="KW-1185">Reference proteome</keyword>
<dbReference type="Proteomes" id="UP001258945">
    <property type="component" value="Unassembled WGS sequence"/>
</dbReference>